<accession>A0A382XXT3</accession>
<keyword evidence="4" id="KW-0028">Amino-acid biosynthesis</keyword>
<proteinExistence type="predicted"/>
<dbReference type="EC" id="2.4.2.17" evidence="3"/>
<protein>
    <recommendedName>
        <fullName evidence="3">ATP phosphoribosyltransferase</fullName>
        <ecNumber evidence="3">2.4.2.17</ecNumber>
    </recommendedName>
</protein>
<dbReference type="AlphaFoldDB" id="A0A382XXT3"/>
<name>A0A382XXT3_9ZZZZ</name>
<organism evidence="9">
    <name type="scientific">marine metagenome</name>
    <dbReference type="NCBI Taxonomy" id="408172"/>
    <lineage>
        <taxon>unclassified sequences</taxon>
        <taxon>metagenomes</taxon>
        <taxon>ecological metagenomes</taxon>
    </lineage>
</organism>
<feature type="non-terminal residue" evidence="9">
    <location>
        <position position="144"/>
    </location>
</feature>
<evidence type="ECO:0000313" key="9">
    <source>
        <dbReference type="EMBL" id="SVD75813.1"/>
    </source>
</evidence>
<dbReference type="NCBIfam" id="TIGR00070">
    <property type="entry name" value="hisG"/>
    <property type="match status" value="1"/>
</dbReference>
<dbReference type="GO" id="GO:0000105">
    <property type="term" value="P:L-histidine biosynthetic process"/>
    <property type="evidence" value="ECO:0007669"/>
    <property type="project" value="UniProtKB-UniPathway"/>
</dbReference>
<dbReference type="PANTHER" id="PTHR21403">
    <property type="entry name" value="ATP PHOSPHORIBOSYLTRANSFERASE ATP-PRTASE"/>
    <property type="match status" value="1"/>
</dbReference>
<reference evidence="9" key="1">
    <citation type="submission" date="2018-05" db="EMBL/GenBank/DDBJ databases">
        <authorList>
            <person name="Lanie J.A."/>
            <person name="Ng W.-L."/>
            <person name="Kazmierczak K.M."/>
            <person name="Andrzejewski T.M."/>
            <person name="Davidsen T.M."/>
            <person name="Wayne K.J."/>
            <person name="Tettelin H."/>
            <person name="Glass J.I."/>
            <person name="Rusch D."/>
            <person name="Podicherti R."/>
            <person name="Tsui H.-C.T."/>
            <person name="Winkler M.E."/>
        </authorList>
    </citation>
    <scope>NUCLEOTIDE SEQUENCE</scope>
</reference>
<feature type="domain" description="ATP phosphoribosyltransferase catalytic" evidence="8">
    <location>
        <begin position="61"/>
        <end position="144"/>
    </location>
</feature>
<evidence type="ECO:0000256" key="5">
    <source>
        <dbReference type="ARBA" id="ARBA00022676"/>
    </source>
</evidence>
<evidence type="ECO:0000259" key="8">
    <source>
        <dbReference type="Pfam" id="PF01634"/>
    </source>
</evidence>
<dbReference type="Gene3D" id="3.40.190.10">
    <property type="entry name" value="Periplasmic binding protein-like II"/>
    <property type="match status" value="2"/>
</dbReference>
<evidence type="ECO:0000256" key="2">
    <source>
        <dbReference type="ARBA" id="ARBA00004667"/>
    </source>
</evidence>
<evidence type="ECO:0000256" key="4">
    <source>
        <dbReference type="ARBA" id="ARBA00022605"/>
    </source>
</evidence>
<comment type="pathway">
    <text evidence="2">Amino-acid biosynthesis; L-histidine biosynthesis; L-histidine from 5-phospho-alpha-D-ribose 1-diphosphate: step 1/9.</text>
</comment>
<keyword evidence="6" id="KW-0808">Transferase</keyword>
<keyword evidence="7" id="KW-0368">Histidine biosynthesis</keyword>
<dbReference type="GO" id="GO:0003879">
    <property type="term" value="F:ATP phosphoribosyltransferase activity"/>
    <property type="evidence" value="ECO:0007669"/>
    <property type="project" value="UniProtKB-EC"/>
</dbReference>
<dbReference type="SUPFAM" id="SSF53850">
    <property type="entry name" value="Periplasmic binding protein-like II"/>
    <property type="match status" value="1"/>
</dbReference>
<keyword evidence="5" id="KW-0328">Glycosyltransferase</keyword>
<dbReference type="EMBL" id="UINC01171312">
    <property type="protein sequence ID" value="SVD75813.1"/>
    <property type="molecule type" value="Genomic_DNA"/>
</dbReference>
<dbReference type="Pfam" id="PF01634">
    <property type="entry name" value="HisG"/>
    <property type="match status" value="1"/>
</dbReference>
<dbReference type="PANTHER" id="PTHR21403:SF8">
    <property type="entry name" value="ATP PHOSPHORIBOSYLTRANSFERASE"/>
    <property type="match status" value="1"/>
</dbReference>
<gene>
    <name evidence="9" type="ORF">METZ01_LOCUS428667</name>
</gene>
<evidence type="ECO:0000256" key="6">
    <source>
        <dbReference type="ARBA" id="ARBA00022679"/>
    </source>
</evidence>
<dbReference type="InterPro" id="IPR001348">
    <property type="entry name" value="ATP_PRibTrfase_HisG"/>
</dbReference>
<dbReference type="InterPro" id="IPR013820">
    <property type="entry name" value="ATP_PRibTrfase_cat"/>
</dbReference>
<dbReference type="GO" id="GO:0005737">
    <property type="term" value="C:cytoplasm"/>
    <property type="evidence" value="ECO:0007669"/>
    <property type="project" value="InterPro"/>
</dbReference>
<evidence type="ECO:0000256" key="1">
    <source>
        <dbReference type="ARBA" id="ARBA00000915"/>
    </source>
</evidence>
<dbReference type="UniPathway" id="UPA00031">
    <property type="reaction ID" value="UER00006"/>
</dbReference>
<sequence>MNAILKNEKITLALPKGRILQEILPLLKRVGIKPEDSFADMNNRKLKYSTNHEQLDLISVRSFDVATFVAFGAADLGVVGSDVLMEFDYPDVYTPIDLKIGLCRLVVAQLKDSENPGKKIPSGHVRVATKYPKSAKKFFASKGV</sequence>
<evidence type="ECO:0000256" key="7">
    <source>
        <dbReference type="ARBA" id="ARBA00023102"/>
    </source>
</evidence>
<comment type="catalytic activity">
    <reaction evidence="1">
        <text>1-(5-phospho-beta-D-ribosyl)-ATP + diphosphate = 5-phospho-alpha-D-ribose 1-diphosphate + ATP</text>
        <dbReference type="Rhea" id="RHEA:18473"/>
        <dbReference type="ChEBI" id="CHEBI:30616"/>
        <dbReference type="ChEBI" id="CHEBI:33019"/>
        <dbReference type="ChEBI" id="CHEBI:58017"/>
        <dbReference type="ChEBI" id="CHEBI:73183"/>
        <dbReference type="EC" id="2.4.2.17"/>
    </reaction>
</comment>
<evidence type="ECO:0000256" key="3">
    <source>
        <dbReference type="ARBA" id="ARBA00011946"/>
    </source>
</evidence>